<evidence type="ECO:0000256" key="2">
    <source>
        <dbReference type="ARBA" id="ARBA00022475"/>
    </source>
</evidence>
<dbReference type="Proteomes" id="UP000027982">
    <property type="component" value="Chromosome"/>
</dbReference>
<comment type="function">
    <text evidence="9 10">Fluoride-specific ion channel. Important for reducing fluoride concentration in the cell, thus reducing its toxicity.</text>
</comment>
<keyword evidence="3 10" id="KW-0812">Transmembrane</keyword>
<dbReference type="PANTHER" id="PTHR28259:SF1">
    <property type="entry name" value="FLUORIDE EXPORT PROTEIN 1-RELATED"/>
    <property type="match status" value="1"/>
</dbReference>
<dbReference type="AlphaFoldDB" id="A0A068NP09"/>
<evidence type="ECO:0000256" key="8">
    <source>
        <dbReference type="ARBA" id="ARBA00035585"/>
    </source>
</evidence>
<dbReference type="GO" id="GO:0062054">
    <property type="term" value="F:fluoride channel activity"/>
    <property type="evidence" value="ECO:0007669"/>
    <property type="project" value="UniProtKB-UniRule"/>
</dbReference>
<dbReference type="NCBIfam" id="TIGR00494">
    <property type="entry name" value="crcB"/>
    <property type="match status" value="1"/>
</dbReference>
<evidence type="ECO:0000313" key="11">
    <source>
        <dbReference type="EMBL" id="AIE85298.1"/>
    </source>
</evidence>
<keyword evidence="6 10" id="KW-0407">Ion channel</keyword>
<evidence type="ECO:0000256" key="9">
    <source>
        <dbReference type="ARBA" id="ARBA00049940"/>
    </source>
</evidence>
<dbReference type="PANTHER" id="PTHR28259">
    <property type="entry name" value="FLUORIDE EXPORT PROTEIN 1-RELATED"/>
    <property type="match status" value="1"/>
</dbReference>
<dbReference type="Pfam" id="PF02537">
    <property type="entry name" value="CRCB"/>
    <property type="match status" value="1"/>
</dbReference>
<feature type="binding site" evidence="10">
    <location>
        <position position="80"/>
    </location>
    <ligand>
        <name>Na(+)</name>
        <dbReference type="ChEBI" id="CHEBI:29101"/>
        <note>structural</note>
    </ligand>
</feature>
<comment type="subcellular location">
    <subcellularLocation>
        <location evidence="1 10">Cell membrane</location>
        <topology evidence="1 10">Multi-pass membrane protein</topology>
    </subcellularLocation>
</comment>
<keyword evidence="5 10" id="KW-0472">Membrane</keyword>
<evidence type="ECO:0000256" key="3">
    <source>
        <dbReference type="ARBA" id="ARBA00022692"/>
    </source>
</evidence>
<reference evidence="11 12" key="1">
    <citation type="journal article" date="2014" name="PLoS ONE">
        <title>The first complete genome sequence of the class fimbriimonadia in the phylum armatimonadetes.</title>
        <authorList>
            <person name="Hu Z.Y."/>
            <person name="Wang Y.Z."/>
            <person name="Im W.T."/>
            <person name="Wang S.Y."/>
            <person name="Zhao G.P."/>
            <person name="Zheng H.J."/>
            <person name="Quan Z.X."/>
        </authorList>
    </citation>
    <scope>NUCLEOTIDE SEQUENCE [LARGE SCALE GENOMIC DNA]</scope>
    <source>
        <strain evidence="11">Gsoil 348</strain>
    </source>
</reference>
<protein>
    <recommendedName>
        <fullName evidence="10">Fluoride-specific ion channel FluC</fullName>
    </recommendedName>
</protein>
<gene>
    <name evidence="10" type="primary">fluC</name>
    <name evidence="10" type="synonym">crcB</name>
    <name evidence="11" type="ORF">OP10G_1930</name>
</gene>
<dbReference type="EMBL" id="CP007139">
    <property type="protein sequence ID" value="AIE85298.1"/>
    <property type="molecule type" value="Genomic_DNA"/>
</dbReference>
<dbReference type="eggNOG" id="COG0239">
    <property type="taxonomic scope" value="Bacteria"/>
</dbReference>
<accession>A0A068NP09</accession>
<feature type="transmembrane region" description="Helical" evidence="10">
    <location>
        <begin position="69"/>
        <end position="90"/>
    </location>
</feature>
<organism evidence="11 12">
    <name type="scientific">Fimbriimonas ginsengisoli Gsoil 348</name>
    <dbReference type="NCBI Taxonomy" id="661478"/>
    <lineage>
        <taxon>Bacteria</taxon>
        <taxon>Bacillati</taxon>
        <taxon>Armatimonadota</taxon>
        <taxon>Fimbriimonadia</taxon>
        <taxon>Fimbriimonadales</taxon>
        <taxon>Fimbriimonadaceae</taxon>
        <taxon>Fimbriimonas</taxon>
    </lineage>
</organism>
<dbReference type="RefSeq" id="WP_038472906.1">
    <property type="nucleotide sequence ID" value="NZ_CP007139.1"/>
</dbReference>
<feature type="binding site" evidence="10">
    <location>
        <position position="77"/>
    </location>
    <ligand>
        <name>Na(+)</name>
        <dbReference type="ChEBI" id="CHEBI:29101"/>
        <note>structural</note>
    </ligand>
</feature>
<evidence type="ECO:0000256" key="6">
    <source>
        <dbReference type="ARBA" id="ARBA00023303"/>
    </source>
</evidence>
<evidence type="ECO:0000256" key="10">
    <source>
        <dbReference type="HAMAP-Rule" id="MF_00454"/>
    </source>
</evidence>
<evidence type="ECO:0000256" key="4">
    <source>
        <dbReference type="ARBA" id="ARBA00022989"/>
    </source>
</evidence>
<keyword evidence="12" id="KW-1185">Reference proteome</keyword>
<keyword evidence="10" id="KW-0813">Transport</keyword>
<comment type="activity regulation">
    <text evidence="10">Na(+) is not transported, but it plays an essential structural role and its presence is essential for fluoride channel function.</text>
</comment>
<evidence type="ECO:0000313" key="12">
    <source>
        <dbReference type="Proteomes" id="UP000027982"/>
    </source>
</evidence>
<dbReference type="HOGENOM" id="CLU_114342_2_3_0"/>
<comment type="catalytic activity">
    <reaction evidence="8">
        <text>fluoride(in) = fluoride(out)</text>
        <dbReference type="Rhea" id="RHEA:76159"/>
        <dbReference type="ChEBI" id="CHEBI:17051"/>
    </reaction>
    <physiologicalReaction direction="left-to-right" evidence="8">
        <dbReference type="Rhea" id="RHEA:76160"/>
    </physiologicalReaction>
</comment>
<comment type="similarity">
    <text evidence="7 10">Belongs to the fluoride channel Fluc/FEX (TC 1.A.43) family.</text>
</comment>
<keyword evidence="4 10" id="KW-1133">Transmembrane helix</keyword>
<sequence>MKVLLQTLLVGTGGFLGANLRYWLGGWIQGRLDEGFPWHTFFINVTGSFVISLFLGLSTALNWHPNWRLFLAIGILGGYTTFSSFSWEALALMTGKLYGQALGYVLGSVILSIIGAWLGLLLAGRILGPQS</sequence>
<evidence type="ECO:0000256" key="1">
    <source>
        <dbReference type="ARBA" id="ARBA00004651"/>
    </source>
</evidence>
<feature type="transmembrane region" description="Helical" evidence="10">
    <location>
        <begin position="102"/>
        <end position="123"/>
    </location>
</feature>
<dbReference type="OrthoDB" id="9799631at2"/>
<evidence type="ECO:0000256" key="5">
    <source>
        <dbReference type="ARBA" id="ARBA00023136"/>
    </source>
</evidence>
<keyword evidence="10" id="KW-0406">Ion transport</keyword>
<evidence type="ECO:0000256" key="7">
    <source>
        <dbReference type="ARBA" id="ARBA00035120"/>
    </source>
</evidence>
<proteinExistence type="inferred from homology"/>
<dbReference type="GO" id="GO:0005886">
    <property type="term" value="C:plasma membrane"/>
    <property type="evidence" value="ECO:0007669"/>
    <property type="project" value="UniProtKB-SubCell"/>
</dbReference>
<dbReference type="GO" id="GO:0046872">
    <property type="term" value="F:metal ion binding"/>
    <property type="evidence" value="ECO:0007669"/>
    <property type="project" value="UniProtKB-KW"/>
</dbReference>
<keyword evidence="10" id="KW-0479">Metal-binding</keyword>
<keyword evidence="2 10" id="KW-1003">Cell membrane</keyword>
<dbReference type="InterPro" id="IPR003691">
    <property type="entry name" value="FluC"/>
</dbReference>
<dbReference type="HAMAP" id="MF_00454">
    <property type="entry name" value="FluC"/>
    <property type="match status" value="1"/>
</dbReference>
<feature type="transmembrane region" description="Helical" evidence="10">
    <location>
        <begin position="41"/>
        <end position="62"/>
    </location>
</feature>
<keyword evidence="10" id="KW-0915">Sodium</keyword>
<dbReference type="GO" id="GO:0140114">
    <property type="term" value="P:cellular detoxification of fluoride"/>
    <property type="evidence" value="ECO:0007669"/>
    <property type="project" value="UniProtKB-UniRule"/>
</dbReference>
<dbReference type="KEGG" id="fgi:OP10G_1930"/>
<name>A0A068NP09_FIMGI</name>